<dbReference type="PANTHER" id="PTHR35562">
    <property type="entry name" value="DNA ENDONUCLEASE SMRA-RELATED"/>
    <property type="match status" value="1"/>
</dbReference>
<name>A0ABW9A6N5_9BURK</name>
<keyword evidence="1" id="KW-0175">Coiled coil</keyword>
<evidence type="ECO:0000313" key="3">
    <source>
        <dbReference type="EMBL" id="MFL9923525.1"/>
    </source>
</evidence>
<accession>A0ABW9A6N5</accession>
<dbReference type="RefSeq" id="WP_408155257.1">
    <property type="nucleotide sequence ID" value="NZ_JAQQFM010000002.1"/>
</dbReference>
<dbReference type="PANTHER" id="PTHR35562:SF2">
    <property type="entry name" value="DNA ENDONUCLEASE SMRA-RELATED"/>
    <property type="match status" value="1"/>
</dbReference>
<evidence type="ECO:0000256" key="1">
    <source>
        <dbReference type="SAM" id="Coils"/>
    </source>
</evidence>
<dbReference type="Pfam" id="PF01713">
    <property type="entry name" value="Smr"/>
    <property type="match status" value="1"/>
</dbReference>
<dbReference type="SUPFAM" id="SSF160443">
    <property type="entry name" value="SMR domain-like"/>
    <property type="match status" value="1"/>
</dbReference>
<dbReference type="SMART" id="SM00463">
    <property type="entry name" value="SMR"/>
    <property type="match status" value="1"/>
</dbReference>
<feature type="coiled-coil region" evidence="1">
    <location>
        <begin position="10"/>
        <end position="42"/>
    </location>
</feature>
<comment type="caution">
    <text evidence="3">The sequence shown here is derived from an EMBL/GenBank/DDBJ whole genome shotgun (WGS) entry which is preliminary data.</text>
</comment>
<proteinExistence type="predicted"/>
<sequence>MASIKDFAALKSLRKDLQAQEKARAEAEAERLRNEKKLLEEANLFRNSIGQVAPLRPTVIDKALLPQPRPLPIARQHLADEQAALLESLSDEFTFDTLLSSDENLSFARPGIGPDVLSKLRRGHWVIQEQLDLHGLRRDQAREALGEFLRQARRRGTRCIRVIHGKGLGSVNKEPVLKNKVRNWLAQKDEVLAFCQARPADGGSGALVVLLKSSSPNS</sequence>
<dbReference type="EMBL" id="JAQQFM010000002">
    <property type="protein sequence ID" value="MFL9923525.1"/>
    <property type="molecule type" value="Genomic_DNA"/>
</dbReference>
<keyword evidence="4" id="KW-1185">Reference proteome</keyword>
<reference evidence="3 4" key="1">
    <citation type="journal article" date="2024" name="Chem. Sci.">
        <title>Discovery of megapolipeptins by genome mining of a Burkholderiales bacteria collection.</title>
        <authorList>
            <person name="Paulo B.S."/>
            <person name="Recchia M.J.J."/>
            <person name="Lee S."/>
            <person name="Fergusson C.H."/>
            <person name="Romanowski S.B."/>
            <person name="Hernandez A."/>
            <person name="Krull N."/>
            <person name="Liu D.Y."/>
            <person name="Cavanagh H."/>
            <person name="Bos A."/>
            <person name="Gray C.A."/>
            <person name="Murphy B.T."/>
            <person name="Linington R.G."/>
            <person name="Eustaquio A.S."/>
        </authorList>
    </citation>
    <scope>NUCLEOTIDE SEQUENCE [LARGE SCALE GENOMIC DNA]</scope>
    <source>
        <strain evidence="3 4">RL21-008-BIB-A</strain>
    </source>
</reference>
<dbReference type="PROSITE" id="PS50828">
    <property type="entry name" value="SMR"/>
    <property type="match status" value="1"/>
</dbReference>
<organism evidence="3 4">
    <name type="scientific">Herbaspirillum lusitanum</name>
    <dbReference type="NCBI Taxonomy" id="213312"/>
    <lineage>
        <taxon>Bacteria</taxon>
        <taxon>Pseudomonadati</taxon>
        <taxon>Pseudomonadota</taxon>
        <taxon>Betaproteobacteria</taxon>
        <taxon>Burkholderiales</taxon>
        <taxon>Oxalobacteraceae</taxon>
        <taxon>Herbaspirillum</taxon>
    </lineage>
</organism>
<gene>
    <name evidence="3" type="ORF">PQR62_04560</name>
</gene>
<dbReference type="InterPro" id="IPR002625">
    <property type="entry name" value="Smr_dom"/>
</dbReference>
<dbReference type="Gene3D" id="3.30.1370.110">
    <property type="match status" value="1"/>
</dbReference>
<protein>
    <submittedName>
        <fullName evidence="3">Smr/MutS family protein</fullName>
    </submittedName>
</protein>
<evidence type="ECO:0000259" key="2">
    <source>
        <dbReference type="PROSITE" id="PS50828"/>
    </source>
</evidence>
<dbReference type="InterPro" id="IPR036063">
    <property type="entry name" value="Smr_dom_sf"/>
</dbReference>
<dbReference type="Proteomes" id="UP001629246">
    <property type="component" value="Unassembled WGS sequence"/>
</dbReference>
<feature type="domain" description="Smr" evidence="2">
    <location>
        <begin position="131"/>
        <end position="212"/>
    </location>
</feature>
<evidence type="ECO:0000313" key="4">
    <source>
        <dbReference type="Proteomes" id="UP001629246"/>
    </source>
</evidence>